<dbReference type="EMBL" id="KI271588">
    <property type="protein sequence ID" value="ERL65236.1"/>
    <property type="molecule type" value="Genomic_DNA"/>
</dbReference>
<dbReference type="PANTHER" id="PTHR42711:SF17">
    <property type="entry name" value="ABC TRANSPORTER ATP-BINDING PROTEIN"/>
    <property type="match status" value="1"/>
</dbReference>
<dbReference type="CDD" id="cd03230">
    <property type="entry name" value="ABC_DR_subfamily_A"/>
    <property type="match status" value="1"/>
</dbReference>
<accession>U4TK58</accession>
<evidence type="ECO:0000259" key="4">
    <source>
        <dbReference type="PROSITE" id="PS50893"/>
    </source>
</evidence>
<dbReference type="GO" id="GO:0005524">
    <property type="term" value="F:ATP binding"/>
    <property type="evidence" value="ECO:0007669"/>
    <property type="project" value="UniProtKB-KW"/>
</dbReference>
<dbReference type="InterPro" id="IPR003593">
    <property type="entry name" value="AAA+_ATPase"/>
</dbReference>
<dbReference type="PROSITE" id="PS50893">
    <property type="entry name" value="ABC_TRANSPORTER_2"/>
    <property type="match status" value="1"/>
</dbReference>
<dbReference type="Gene3D" id="3.40.50.300">
    <property type="entry name" value="P-loop containing nucleotide triphosphate hydrolases"/>
    <property type="match status" value="1"/>
</dbReference>
<feature type="domain" description="ABC transporter" evidence="4">
    <location>
        <begin position="5"/>
        <end position="227"/>
    </location>
</feature>
<name>U4TK58_9LACO</name>
<sequence length="299" mass="32127">MTPMITLDHVAFGYRDTPVLQDINLTVVPGEVIGLIGPNGAGKTTLLNLIQGLLPNPGGITVCGGVPGNPVAKQTIGAMLQGNLPLTRVKVKEMLSLLASRYPDGADPAAIMAETGLTAHANDYLTSLSGGQLRRVTYASAIVNRPRLLFLDEPTVGMDVAARQDFWASVKAMQQQGVTIVITSHYLNEIQDVADRIALLQNGRFSYVGSWDALQARQTGGTVSFRTRRPVAAFRALPGVAAMQQDGEKVTLDCTDTDAALKSLAPFFTDLDHINVTRQSLETIYLQLTKEDTHDVQSA</sequence>
<dbReference type="STRING" id="1231336.L248_2911"/>
<dbReference type="InterPro" id="IPR027417">
    <property type="entry name" value="P-loop_NTPase"/>
</dbReference>
<dbReference type="PANTHER" id="PTHR42711">
    <property type="entry name" value="ABC TRANSPORTER ATP-BINDING PROTEIN"/>
    <property type="match status" value="1"/>
</dbReference>
<keyword evidence="3" id="KW-0067">ATP-binding</keyword>
<evidence type="ECO:0000256" key="3">
    <source>
        <dbReference type="ARBA" id="ARBA00022840"/>
    </source>
</evidence>
<dbReference type="InterPro" id="IPR050763">
    <property type="entry name" value="ABC_transporter_ATP-binding"/>
</dbReference>
<dbReference type="eggNOG" id="COG1131">
    <property type="taxonomic scope" value="Bacteria"/>
</dbReference>
<dbReference type="OrthoDB" id="9804819at2"/>
<dbReference type="SUPFAM" id="SSF52540">
    <property type="entry name" value="P-loop containing nucleoside triphosphate hydrolases"/>
    <property type="match status" value="1"/>
</dbReference>
<evidence type="ECO:0000256" key="2">
    <source>
        <dbReference type="ARBA" id="ARBA00022741"/>
    </source>
</evidence>
<reference evidence="6" key="1">
    <citation type="journal article" date="2013" name="Genome Announc.">
        <title>Whole-Genome Sequencing of Lactobacillus shenzhenensis Strain LY-73T.</title>
        <authorList>
            <person name="Lin Z."/>
            <person name="Liu Z."/>
            <person name="Yang R."/>
            <person name="Zou Y."/>
            <person name="Wan D."/>
            <person name="Chen J."/>
            <person name="Guo M."/>
            <person name="Zhao J."/>
            <person name="Fang C."/>
            <person name="Yang R."/>
            <person name="Liu F."/>
        </authorList>
    </citation>
    <scope>NUCLEOTIDE SEQUENCE [LARGE SCALE GENOMIC DNA]</scope>
    <source>
        <strain evidence="6">LY-73</strain>
    </source>
</reference>
<dbReference type="Pfam" id="PF00005">
    <property type="entry name" value="ABC_tran"/>
    <property type="match status" value="1"/>
</dbReference>
<dbReference type="SMART" id="SM00382">
    <property type="entry name" value="AAA"/>
    <property type="match status" value="1"/>
</dbReference>
<dbReference type="Proteomes" id="UP000030647">
    <property type="component" value="Unassembled WGS sequence"/>
</dbReference>
<evidence type="ECO:0000313" key="5">
    <source>
        <dbReference type="EMBL" id="ERL65236.1"/>
    </source>
</evidence>
<evidence type="ECO:0000313" key="6">
    <source>
        <dbReference type="Proteomes" id="UP000030647"/>
    </source>
</evidence>
<evidence type="ECO:0000256" key="1">
    <source>
        <dbReference type="ARBA" id="ARBA00022448"/>
    </source>
</evidence>
<keyword evidence="2" id="KW-0547">Nucleotide-binding</keyword>
<dbReference type="GO" id="GO:0016887">
    <property type="term" value="F:ATP hydrolysis activity"/>
    <property type="evidence" value="ECO:0007669"/>
    <property type="project" value="InterPro"/>
</dbReference>
<dbReference type="AlphaFoldDB" id="U4TK58"/>
<dbReference type="InterPro" id="IPR003439">
    <property type="entry name" value="ABC_transporter-like_ATP-bd"/>
</dbReference>
<keyword evidence="1" id="KW-0813">Transport</keyword>
<protein>
    <recommendedName>
        <fullName evidence="4">ABC transporter domain-containing protein</fullName>
    </recommendedName>
</protein>
<dbReference type="RefSeq" id="WP_022529496.1">
    <property type="nucleotide sequence ID" value="NZ_KI271588.1"/>
</dbReference>
<organism evidence="5 6">
    <name type="scientific">Schleiferilactobacillus shenzhenensis LY-73</name>
    <dbReference type="NCBI Taxonomy" id="1231336"/>
    <lineage>
        <taxon>Bacteria</taxon>
        <taxon>Bacillati</taxon>
        <taxon>Bacillota</taxon>
        <taxon>Bacilli</taxon>
        <taxon>Lactobacillales</taxon>
        <taxon>Lactobacillaceae</taxon>
        <taxon>Schleiferilactobacillus</taxon>
    </lineage>
</organism>
<gene>
    <name evidence="5" type="ORF">L248_2911</name>
</gene>
<dbReference type="HOGENOM" id="CLU_000604_1_2_9"/>
<proteinExistence type="predicted"/>
<keyword evidence="6" id="KW-1185">Reference proteome</keyword>